<feature type="region of interest" description="Disordered" evidence="1">
    <location>
        <begin position="1"/>
        <end position="21"/>
    </location>
</feature>
<reference evidence="3" key="1">
    <citation type="submission" date="2019-02" db="EMBL/GenBank/DDBJ databases">
        <authorList>
            <person name="Gruber-Vodicka R. H."/>
            <person name="Seah K. B. B."/>
        </authorList>
    </citation>
    <scope>NUCLEOTIDE SEQUENCE</scope>
    <source>
        <strain evidence="2">BECK_BZ197</strain>
        <strain evidence="4">BECK_BZ198</strain>
        <strain evidence="3">BECK_BZ199</strain>
    </source>
</reference>
<accession>A0A450XKF7</accession>
<protein>
    <submittedName>
        <fullName evidence="3">Uncharacterized protein</fullName>
    </submittedName>
</protein>
<proteinExistence type="predicted"/>
<dbReference type="EMBL" id="CAADFO010000011">
    <property type="protein sequence ID" value="VFK25069.1"/>
    <property type="molecule type" value="Genomic_DNA"/>
</dbReference>
<evidence type="ECO:0000313" key="3">
    <source>
        <dbReference type="EMBL" id="VFK29815.1"/>
    </source>
</evidence>
<sequence>MLEKAPKLELGNQSKLRNGYSSIHVDFAPQDSAGWEVREAKDSTSLESLPGSAR</sequence>
<evidence type="ECO:0000313" key="2">
    <source>
        <dbReference type="EMBL" id="VFK25069.1"/>
    </source>
</evidence>
<dbReference type="EMBL" id="CAADFQ010000012">
    <property type="protein sequence ID" value="VFK29815.1"/>
    <property type="molecule type" value="Genomic_DNA"/>
</dbReference>
<evidence type="ECO:0000256" key="1">
    <source>
        <dbReference type="SAM" id="MobiDB-lite"/>
    </source>
</evidence>
<dbReference type="EMBL" id="CAADGH010000013">
    <property type="protein sequence ID" value="VFK74955.1"/>
    <property type="molecule type" value="Genomic_DNA"/>
</dbReference>
<organism evidence="3">
    <name type="scientific">Candidatus Kentrum sp. MB</name>
    <dbReference type="NCBI Taxonomy" id="2138164"/>
    <lineage>
        <taxon>Bacteria</taxon>
        <taxon>Pseudomonadati</taxon>
        <taxon>Pseudomonadota</taxon>
        <taxon>Gammaproteobacteria</taxon>
        <taxon>Candidatus Kentrum</taxon>
    </lineage>
</organism>
<name>A0A450XKF7_9GAMM</name>
<feature type="compositionally biased region" description="Polar residues" evidence="1">
    <location>
        <begin position="11"/>
        <end position="21"/>
    </location>
</feature>
<evidence type="ECO:0000313" key="4">
    <source>
        <dbReference type="EMBL" id="VFK74955.1"/>
    </source>
</evidence>
<gene>
    <name evidence="2" type="ORF">BECKMB1821G_GA0114241_101123</name>
    <name evidence="4" type="ORF">BECKMB1821H_GA0114242_101313</name>
    <name evidence="3" type="ORF">BECKMB1821I_GA0114274_101213</name>
</gene>
<dbReference type="AlphaFoldDB" id="A0A450XKF7"/>